<dbReference type="GO" id="GO:0005634">
    <property type="term" value="C:nucleus"/>
    <property type="evidence" value="ECO:0007669"/>
    <property type="project" value="TreeGrafter"/>
</dbReference>
<evidence type="ECO:0000256" key="1">
    <source>
        <dbReference type="SAM" id="Phobius"/>
    </source>
</evidence>
<feature type="domain" description="PIK-related kinase FAT" evidence="2">
    <location>
        <begin position="489"/>
        <end position="662"/>
    </location>
</feature>
<protein>
    <submittedName>
        <fullName evidence="4">FAT domain-containing protein</fullName>
    </submittedName>
</protein>
<dbReference type="InterPro" id="IPR050517">
    <property type="entry name" value="DDR_Repair_Kinase"/>
</dbReference>
<dbReference type="STRING" id="6313.A0A158P7Z8"/>
<proteinExistence type="predicted"/>
<dbReference type="PANTHER" id="PTHR11139:SF1">
    <property type="entry name" value="TRANSFORMATION_TRANSCRIPTION DOMAIN-ASSOCIATED PROTEIN"/>
    <property type="match status" value="1"/>
</dbReference>
<keyword evidence="1" id="KW-1133">Transmembrane helix</keyword>
<name>A0A158P7Z8_ANGCA</name>
<dbReference type="GO" id="GO:0035267">
    <property type="term" value="C:NuA4 histone acetyltransferase complex"/>
    <property type="evidence" value="ECO:0007669"/>
    <property type="project" value="TreeGrafter"/>
</dbReference>
<dbReference type="AlphaFoldDB" id="A0A158P7Z8"/>
<dbReference type="InterPro" id="IPR003151">
    <property type="entry name" value="PIK-rel_kinase_FAT"/>
</dbReference>
<dbReference type="WBParaSite" id="ACAC_0000337901-mRNA-1">
    <property type="protein sequence ID" value="ACAC_0000337901-mRNA-1"/>
    <property type="gene ID" value="ACAC_0000337901"/>
</dbReference>
<accession>A0A158P7Z8</accession>
<feature type="transmembrane region" description="Helical" evidence="1">
    <location>
        <begin position="894"/>
        <end position="914"/>
    </location>
</feature>
<dbReference type="PANTHER" id="PTHR11139">
    <property type="entry name" value="ATAXIA TELANGIECTASIA MUTATED ATM -RELATED"/>
    <property type="match status" value="1"/>
</dbReference>
<dbReference type="InterPro" id="IPR046805">
    <property type="entry name" value="Tra1_ring"/>
</dbReference>
<organism evidence="3 4">
    <name type="scientific">Angiostrongylus cantonensis</name>
    <name type="common">Rat lungworm</name>
    <dbReference type="NCBI Taxonomy" id="6313"/>
    <lineage>
        <taxon>Eukaryota</taxon>
        <taxon>Metazoa</taxon>
        <taxon>Ecdysozoa</taxon>
        <taxon>Nematoda</taxon>
        <taxon>Chromadorea</taxon>
        <taxon>Rhabditida</taxon>
        <taxon>Rhabditina</taxon>
        <taxon>Rhabditomorpha</taxon>
        <taxon>Strongyloidea</taxon>
        <taxon>Metastrongylidae</taxon>
        <taxon>Angiostrongylus</taxon>
    </lineage>
</organism>
<dbReference type="GO" id="GO:0000124">
    <property type="term" value="C:SAGA complex"/>
    <property type="evidence" value="ECO:0007669"/>
    <property type="project" value="TreeGrafter"/>
</dbReference>
<sequence length="1001" mass="113108">MKDREIRDKFLTVFERNLPVNPFARLTYILREKDWEPFRDYFWLRHALWLLLRCIPCSDSLATGNRRIFIDSSATLWRTLFAVTGLRLLASDSKSSRDGVVEQSLQSDLEANTRSDEVAMETDQDNYAVGESGHCSRLDVLVEDQKSLLIEAASFDFSTAVDCIIGLLFSVQDDVSFVGDMFSQLFNSLWISMTDEERSFIGGLAVPFMTSGVHVQQAHAVHPVINIFLETFARCNPPIHIDPRATEDVLDYLASLYSEMVELDQYAAVWNRRALTVDSIKVLAMQQLGDIEEALEFGQSAAISMLRRMENQFGKNPIGEVAIKEYEFLDAAYIQCTKELCRWRVLCDIARNPHVENPELLYEAAVHLPDWYLARQCRDQILACTRPEFVIQSITFGAMLGVLGDPADGPVVSAKKLVDDVTQALVVGWRILPPIQTYAHVKLLQAMTMVREVGDVLDLRRALDIVLPPGINPQSILPIHSAATGQLLLAKAARDRGMESIAIRSLNKLHTLITLPMMDCHQKLIDHLKTLRKMAKKYKTSTQQKMDLLQEALLITGAARIEDFSREQCCRLFYQKGSILSQLERNDEAMHAFSAAAALIDPPNSSPMNTACSMFKAWGHHLDNLHEASAMSRGSPAINCYFEAARIENETRARKYIARILWTAKHVVACGIFSAVGLDQVLKDRARSIVPFNWLPWLPQLITELQERPTSGFVHIVDKIASAYPLFIVSVLRPVLDSAVIENVIESVAKNELVQLPPDGHKNSALCRILEKACRRRLADVRFMEELRTEILEMLDGPPPMGSALLKLVENVIKWQTKLQNRLYSLPRRYPIRLASKFLADYSSAMACVEIPSSFNSNMTKQYQYVTLIARFYPHVEIVVKGGRVMKKLQITAVNGKVSAGAYLLWFYAFIVVFLDDEVFVPYVTTFLTLVHTLCLLPTGAYPMSFVAKKPNVFDTIRPLDVFGRYGMTFGMRPDDAITMFYDRLVASEGCPKTVMLETYR</sequence>
<dbReference type="GO" id="GO:0006355">
    <property type="term" value="P:regulation of DNA-templated transcription"/>
    <property type="evidence" value="ECO:0007669"/>
    <property type="project" value="TreeGrafter"/>
</dbReference>
<evidence type="ECO:0000259" key="2">
    <source>
        <dbReference type="Pfam" id="PF02259"/>
    </source>
</evidence>
<feature type="transmembrane region" description="Helical" evidence="1">
    <location>
        <begin position="920"/>
        <end position="942"/>
    </location>
</feature>
<dbReference type="GO" id="GO:0006281">
    <property type="term" value="P:DNA repair"/>
    <property type="evidence" value="ECO:0007669"/>
    <property type="project" value="TreeGrafter"/>
</dbReference>
<keyword evidence="1" id="KW-0812">Transmembrane</keyword>
<reference evidence="4" key="2">
    <citation type="submission" date="2016-04" db="UniProtKB">
        <authorList>
            <consortium name="WormBaseParasite"/>
        </authorList>
    </citation>
    <scope>IDENTIFICATION</scope>
</reference>
<dbReference type="Pfam" id="PF02259">
    <property type="entry name" value="FAT"/>
    <property type="match status" value="1"/>
</dbReference>
<dbReference type="Proteomes" id="UP000035642">
    <property type="component" value="Unassembled WGS sequence"/>
</dbReference>
<keyword evidence="1" id="KW-0472">Membrane</keyword>
<feature type="transmembrane region" description="Helical" evidence="1">
    <location>
        <begin position="656"/>
        <end position="678"/>
    </location>
</feature>
<keyword evidence="3" id="KW-1185">Reference proteome</keyword>
<reference evidence="3" key="1">
    <citation type="submission" date="2012-09" db="EMBL/GenBank/DDBJ databases">
        <authorList>
            <person name="Martin A.A."/>
        </authorList>
    </citation>
    <scope>NUCLEOTIDE SEQUENCE</scope>
</reference>
<dbReference type="Pfam" id="PF20206">
    <property type="entry name" value="Tra1_ring"/>
    <property type="match status" value="1"/>
</dbReference>
<evidence type="ECO:0000313" key="3">
    <source>
        <dbReference type="Proteomes" id="UP000035642"/>
    </source>
</evidence>
<evidence type="ECO:0000313" key="4">
    <source>
        <dbReference type="WBParaSite" id="ACAC_0000337901-mRNA-1"/>
    </source>
</evidence>